<feature type="domain" description="Aminotransferase class V" evidence="14">
    <location>
        <begin position="4"/>
        <end position="343"/>
    </location>
</feature>
<evidence type="ECO:0000313" key="15">
    <source>
        <dbReference type="EMBL" id="MBD3869363.1"/>
    </source>
</evidence>
<dbReference type="InterPro" id="IPR000192">
    <property type="entry name" value="Aminotrans_V_dom"/>
</dbReference>
<feature type="binding site" evidence="12">
    <location>
        <position position="172"/>
    </location>
    <ligand>
        <name>pyridoxal 5'-phosphate</name>
        <dbReference type="ChEBI" id="CHEBI:597326"/>
    </ligand>
</feature>
<dbReference type="InterPro" id="IPR020578">
    <property type="entry name" value="Aminotrans_V_PyrdxlP_BS"/>
</dbReference>
<evidence type="ECO:0000256" key="12">
    <source>
        <dbReference type="HAMAP-Rule" id="MF_00160"/>
    </source>
</evidence>
<dbReference type="InterPro" id="IPR015422">
    <property type="entry name" value="PyrdxlP-dep_Trfase_small"/>
</dbReference>
<feature type="binding site" evidence="12">
    <location>
        <begin position="76"/>
        <end position="77"/>
    </location>
    <ligand>
        <name>pyridoxal 5'-phosphate</name>
        <dbReference type="ChEBI" id="CHEBI:597326"/>
    </ligand>
</feature>
<sequence length="360" mass="39117">MNRIFNFSAGPCTLPVPALQSAAGEFLEYKGKGMSLIEMSHRSKEYDAVHREAADLVRRLYELPDSYKVLFLGGGASLQFSMVPMNLMEPGGRCDLALTGAWSKKALADARKIGTVNLAYDGTDENFMDLPDPATLRPGAGSAYFHLTSNETIGGVQWQRFPATGSVPLVCDMSSDFVSRPLDVSQFGLIYAGAQKNAGPAGAAIVIIREDLLERSGDHLTSYLNYATHAAKDSMYNTPPVFAVYMIMKTLQWLEGLGGLEAAERMAKERSGLIYGAMAKSAGFYSCPVKEHCRSVMNVVFRLPDEELEKKFVAEALENGMSGLKGHRSVGGCRASIYNAMPVAGARTLAEFMNDFASRN</sequence>
<comment type="pathway">
    <text evidence="2 12 13">Amino-acid biosynthesis; L-serine biosynthesis; L-serine from 3-phospho-D-glycerate: step 2/3.</text>
</comment>
<evidence type="ECO:0000256" key="9">
    <source>
        <dbReference type="ARBA" id="ARBA00023299"/>
    </source>
</evidence>
<accession>A0A8J6XXA9</accession>
<evidence type="ECO:0000256" key="13">
    <source>
        <dbReference type="RuleBase" id="RU004505"/>
    </source>
</evidence>
<comment type="subunit">
    <text evidence="12">Homodimer.</text>
</comment>
<dbReference type="GO" id="GO:0005737">
    <property type="term" value="C:cytoplasm"/>
    <property type="evidence" value="ECO:0007669"/>
    <property type="project" value="UniProtKB-SubCell"/>
</dbReference>
<comment type="cofactor">
    <cofactor evidence="12">
        <name>pyridoxal 5'-phosphate</name>
        <dbReference type="ChEBI" id="CHEBI:597326"/>
    </cofactor>
    <text evidence="12">Binds 1 pyridoxal phosphate per subunit.</text>
</comment>
<dbReference type="Gene3D" id="3.40.640.10">
    <property type="entry name" value="Type I PLP-dependent aspartate aminotransferase-like (Major domain)"/>
    <property type="match status" value="1"/>
</dbReference>
<evidence type="ECO:0000256" key="5">
    <source>
        <dbReference type="ARBA" id="ARBA00022605"/>
    </source>
</evidence>
<dbReference type="PIRSF" id="PIRSF000525">
    <property type="entry name" value="SerC"/>
    <property type="match status" value="1"/>
</dbReference>
<dbReference type="EMBL" id="JACXWD010000079">
    <property type="protein sequence ID" value="MBD3869363.1"/>
    <property type="molecule type" value="Genomic_DNA"/>
</dbReference>
<organism evidence="15 16">
    <name type="scientific">Candidatus Polarisedimenticola svalbardensis</name>
    <dbReference type="NCBI Taxonomy" id="2886004"/>
    <lineage>
        <taxon>Bacteria</taxon>
        <taxon>Pseudomonadati</taxon>
        <taxon>Acidobacteriota</taxon>
        <taxon>Candidatus Polarisedimenticolia</taxon>
        <taxon>Candidatus Polarisedimenticolales</taxon>
        <taxon>Candidatus Polarisedimenticolaceae</taxon>
        <taxon>Candidatus Polarisedimenticola</taxon>
    </lineage>
</organism>
<evidence type="ECO:0000256" key="8">
    <source>
        <dbReference type="ARBA" id="ARBA00023096"/>
    </source>
</evidence>
<evidence type="ECO:0000256" key="4">
    <source>
        <dbReference type="ARBA" id="ARBA00022576"/>
    </source>
</evidence>
<dbReference type="PANTHER" id="PTHR43247:SF1">
    <property type="entry name" value="PHOSPHOSERINE AMINOTRANSFERASE"/>
    <property type="match status" value="1"/>
</dbReference>
<dbReference type="UniPathway" id="UPA00135">
    <property type="reaction ID" value="UER00197"/>
</dbReference>
<dbReference type="EC" id="2.6.1.52" evidence="12"/>
<feature type="binding site" evidence="12">
    <location>
        <position position="152"/>
    </location>
    <ligand>
        <name>pyridoxal 5'-phosphate</name>
        <dbReference type="ChEBI" id="CHEBI:597326"/>
    </ligand>
</feature>
<protein>
    <recommendedName>
        <fullName evidence="12">Phosphoserine aminotransferase</fullName>
        <ecNumber evidence="12">2.6.1.52</ecNumber>
    </recommendedName>
    <alternativeName>
        <fullName evidence="12">Phosphohydroxythreonine aminotransferase</fullName>
        <shortName evidence="12">PSAT</shortName>
    </alternativeName>
</protein>
<comment type="catalytic activity">
    <reaction evidence="11 12 13">
        <text>O-phospho-L-serine + 2-oxoglutarate = 3-phosphooxypyruvate + L-glutamate</text>
        <dbReference type="Rhea" id="RHEA:14329"/>
        <dbReference type="ChEBI" id="CHEBI:16810"/>
        <dbReference type="ChEBI" id="CHEBI:18110"/>
        <dbReference type="ChEBI" id="CHEBI:29985"/>
        <dbReference type="ChEBI" id="CHEBI:57524"/>
        <dbReference type="EC" id="2.6.1.52"/>
    </reaction>
</comment>
<comment type="caution">
    <text evidence="12">Lacks conserved residue(s) required for the propagation of feature annotation.</text>
</comment>
<dbReference type="HAMAP" id="MF_00160">
    <property type="entry name" value="SerC_aminotrans_5"/>
    <property type="match status" value="1"/>
</dbReference>
<feature type="modified residue" description="N6-(pyridoxal phosphate)lysine" evidence="12">
    <location>
        <position position="196"/>
    </location>
</feature>
<keyword evidence="7 12" id="KW-0663">Pyridoxal phosphate</keyword>
<dbReference type="NCBIfam" id="NF003764">
    <property type="entry name" value="PRK05355.1"/>
    <property type="match status" value="1"/>
</dbReference>
<evidence type="ECO:0000256" key="1">
    <source>
        <dbReference type="ARBA" id="ARBA00004915"/>
    </source>
</evidence>
<dbReference type="Proteomes" id="UP000648239">
    <property type="component" value="Unassembled WGS sequence"/>
</dbReference>
<comment type="similarity">
    <text evidence="3 12">Belongs to the class-V pyridoxal-phosphate-dependent aminotransferase family. SerC subfamily.</text>
</comment>
<feature type="binding site" evidence="12">
    <location>
        <begin position="237"/>
        <end position="238"/>
    </location>
    <ligand>
        <name>pyridoxal 5'-phosphate</name>
        <dbReference type="ChEBI" id="CHEBI:597326"/>
    </ligand>
</feature>
<dbReference type="PROSITE" id="PS00595">
    <property type="entry name" value="AA_TRANSFER_CLASS_5"/>
    <property type="match status" value="1"/>
</dbReference>
<dbReference type="PANTHER" id="PTHR43247">
    <property type="entry name" value="PHOSPHOSERINE AMINOTRANSFERASE"/>
    <property type="match status" value="1"/>
</dbReference>
<evidence type="ECO:0000256" key="3">
    <source>
        <dbReference type="ARBA" id="ARBA00006904"/>
    </source>
</evidence>
<dbReference type="GO" id="GO:0030170">
    <property type="term" value="F:pyridoxal phosphate binding"/>
    <property type="evidence" value="ECO:0007669"/>
    <property type="project" value="UniProtKB-UniRule"/>
</dbReference>
<feature type="binding site" evidence="12">
    <location>
        <position position="102"/>
    </location>
    <ligand>
        <name>pyridoxal 5'-phosphate</name>
        <dbReference type="ChEBI" id="CHEBI:597326"/>
    </ligand>
</feature>
<keyword evidence="8 12" id="KW-0664">Pyridoxine biosynthesis</keyword>
<dbReference type="InterPro" id="IPR015424">
    <property type="entry name" value="PyrdxlP-dep_Trfase"/>
</dbReference>
<comment type="subcellular location">
    <subcellularLocation>
        <location evidence="12">Cytoplasm</location>
    </subcellularLocation>
</comment>
<feature type="binding site" evidence="12">
    <location>
        <position position="195"/>
    </location>
    <ligand>
        <name>pyridoxal 5'-phosphate</name>
        <dbReference type="ChEBI" id="CHEBI:597326"/>
    </ligand>
</feature>
<evidence type="ECO:0000259" key="14">
    <source>
        <dbReference type="Pfam" id="PF00266"/>
    </source>
</evidence>
<evidence type="ECO:0000256" key="2">
    <source>
        <dbReference type="ARBA" id="ARBA00005099"/>
    </source>
</evidence>
<dbReference type="InterPro" id="IPR015421">
    <property type="entry name" value="PyrdxlP-dep_Trfase_major"/>
</dbReference>
<dbReference type="GO" id="GO:0004648">
    <property type="term" value="F:O-phospho-L-serine:2-oxoglutarate aminotransferase activity"/>
    <property type="evidence" value="ECO:0007669"/>
    <property type="project" value="UniProtKB-UniRule"/>
</dbReference>
<dbReference type="AlphaFoldDB" id="A0A8J6XXA9"/>
<dbReference type="UniPathway" id="UPA00244">
    <property type="reaction ID" value="UER00311"/>
</dbReference>
<keyword evidence="4 12" id="KW-0032">Aminotransferase</keyword>
<dbReference type="NCBIfam" id="TIGR01364">
    <property type="entry name" value="serC_1"/>
    <property type="match status" value="1"/>
</dbReference>
<comment type="function">
    <text evidence="12">Catalyzes the reversible conversion of 3-phosphohydroxypyruvate to phosphoserine and of 3-hydroxy-2-oxo-4-phosphonooxybutanoate to phosphohydroxythreonine.</text>
</comment>
<comment type="catalytic activity">
    <reaction evidence="10 12">
        <text>4-(phosphooxy)-L-threonine + 2-oxoglutarate = (R)-3-hydroxy-2-oxo-4-phosphooxybutanoate + L-glutamate</text>
        <dbReference type="Rhea" id="RHEA:16573"/>
        <dbReference type="ChEBI" id="CHEBI:16810"/>
        <dbReference type="ChEBI" id="CHEBI:29985"/>
        <dbReference type="ChEBI" id="CHEBI:58452"/>
        <dbReference type="ChEBI" id="CHEBI:58538"/>
        <dbReference type="EC" id="2.6.1.52"/>
    </reaction>
</comment>
<dbReference type="GO" id="GO:0006564">
    <property type="term" value="P:L-serine biosynthetic process"/>
    <property type="evidence" value="ECO:0007669"/>
    <property type="project" value="UniProtKB-UniRule"/>
</dbReference>
<evidence type="ECO:0000256" key="6">
    <source>
        <dbReference type="ARBA" id="ARBA00022679"/>
    </source>
</evidence>
<evidence type="ECO:0000256" key="10">
    <source>
        <dbReference type="ARBA" id="ARBA00047630"/>
    </source>
</evidence>
<name>A0A8J6XXA9_9BACT</name>
<dbReference type="FunFam" id="3.40.640.10:FF:000010">
    <property type="entry name" value="Phosphoserine aminotransferase"/>
    <property type="match status" value="1"/>
</dbReference>
<keyword evidence="9 12" id="KW-0718">Serine biosynthesis</keyword>
<dbReference type="Pfam" id="PF00266">
    <property type="entry name" value="Aminotran_5"/>
    <property type="match status" value="1"/>
</dbReference>
<dbReference type="Gene3D" id="3.90.1150.10">
    <property type="entry name" value="Aspartate Aminotransferase, domain 1"/>
    <property type="match status" value="1"/>
</dbReference>
<keyword evidence="5 12" id="KW-0028">Amino-acid biosynthesis</keyword>
<evidence type="ECO:0000313" key="16">
    <source>
        <dbReference type="Proteomes" id="UP000648239"/>
    </source>
</evidence>
<evidence type="ECO:0000256" key="7">
    <source>
        <dbReference type="ARBA" id="ARBA00022898"/>
    </source>
</evidence>
<keyword evidence="6 12" id="KW-0808">Transferase</keyword>
<gene>
    <name evidence="12 15" type="primary">serC</name>
    <name evidence="15" type="ORF">IFK94_14675</name>
</gene>
<proteinExistence type="inferred from homology"/>
<reference evidence="15 16" key="1">
    <citation type="submission" date="2020-08" db="EMBL/GenBank/DDBJ databases">
        <title>Acidobacteriota in marine sediments use diverse sulfur dissimilation pathways.</title>
        <authorList>
            <person name="Wasmund K."/>
        </authorList>
    </citation>
    <scope>NUCLEOTIDE SEQUENCE [LARGE SCALE GENOMIC DNA]</scope>
    <source>
        <strain evidence="15">MAG AM4</strain>
    </source>
</reference>
<dbReference type="GO" id="GO:0008615">
    <property type="term" value="P:pyridoxine biosynthetic process"/>
    <property type="evidence" value="ECO:0007669"/>
    <property type="project" value="UniProtKB-UniRule"/>
</dbReference>
<comment type="pathway">
    <text evidence="1 12">Cofactor biosynthesis; pyridoxine 5'-phosphate biosynthesis; pyridoxine 5'-phosphate from D-erythrose 4-phosphate: step 3/5.</text>
</comment>
<dbReference type="InterPro" id="IPR022278">
    <property type="entry name" value="Pser_aminoTfrase"/>
</dbReference>
<dbReference type="SUPFAM" id="SSF53383">
    <property type="entry name" value="PLP-dependent transferases"/>
    <property type="match status" value="1"/>
</dbReference>
<dbReference type="FunFam" id="3.90.1150.10:FF:000006">
    <property type="entry name" value="Phosphoserine aminotransferase"/>
    <property type="match status" value="1"/>
</dbReference>
<evidence type="ECO:0000256" key="11">
    <source>
        <dbReference type="ARBA" id="ARBA00049007"/>
    </source>
</evidence>
<feature type="binding site" evidence="12">
    <location>
        <position position="42"/>
    </location>
    <ligand>
        <name>L-glutamate</name>
        <dbReference type="ChEBI" id="CHEBI:29985"/>
    </ligand>
</feature>
<keyword evidence="12" id="KW-0963">Cytoplasm</keyword>
<comment type="caution">
    <text evidence="15">The sequence shown here is derived from an EMBL/GenBank/DDBJ whole genome shotgun (WGS) entry which is preliminary data.</text>
</comment>